<keyword evidence="1" id="KW-0732">Signal</keyword>
<dbReference type="VEuPathDB" id="PiroplasmaDB:TA02785"/>
<evidence type="ECO:0000256" key="1">
    <source>
        <dbReference type="SAM" id="SignalP"/>
    </source>
</evidence>
<sequence length="188" mass="21986">MKIILILLIINFVINFEICPEGWNLSYITDICIAPLSYHGPCSTHIITINNTFDKIFLQNFCHINWNKKIICEKDMNKCPKNWIKINNLCYPTSTYKGNCNYGIVLENMESTQKLFWSIKCNTQFNCKMCKKNYEITCPNDWKLIDKNCIASNNYTGPCHTIANLSFFNKSMKEQFEIICNVEFPCKN</sequence>
<dbReference type="NCBIfam" id="TIGR01492">
    <property type="entry name" value="CPW_WPC"/>
    <property type="match status" value="2"/>
</dbReference>
<feature type="domain" description="CPW-WPC" evidence="2">
    <location>
        <begin position="130"/>
        <end position="188"/>
    </location>
</feature>
<dbReference type="KEGG" id="tan:TA02785"/>
<reference evidence="3 4" key="1">
    <citation type="journal article" date="2005" name="Science">
        <title>Genome of the host-cell transforming parasite Theileria annulata compared with T. parva.</title>
        <authorList>
            <person name="Pain A."/>
            <person name="Renauld H."/>
            <person name="Berriman M."/>
            <person name="Murphy L."/>
            <person name="Yeats C.A."/>
            <person name="Weir W."/>
            <person name="Kerhornou A."/>
            <person name="Aslett M."/>
            <person name="Bishop R."/>
            <person name="Bouchier C."/>
            <person name="Cochet M."/>
            <person name="Coulson R.M.R."/>
            <person name="Cronin A."/>
            <person name="de Villiers E.P."/>
            <person name="Fraser A."/>
            <person name="Fosker N."/>
            <person name="Gardner M."/>
            <person name="Goble A."/>
            <person name="Griffiths-Jones S."/>
            <person name="Harris D.E."/>
            <person name="Katzer F."/>
            <person name="Larke N."/>
            <person name="Lord A."/>
            <person name="Maser P."/>
            <person name="McKellar S."/>
            <person name="Mooney P."/>
            <person name="Morton F."/>
            <person name="Nene V."/>
            <person name="O'Neil S."/>
            <person name="Price C."/>
            <person name="Quail M.A."/>
            <person name="Rabbinowitsch E."/>
            <person name="Rawlings N.D."/>
            <person name="Rutter S."/>
            <person name="Saunders D."/>
            <person name="Seeger K."/>
            <person name="Shah T."/>
            <person name="Squares R."/>
            <person name="Squares S."/>
            <person name="Tivey A."/>
            <person name="Walker A.R."/>
            <person name="Woodward J."/>
            <person name="Dobbelaere D.A.E."/>
            <person name="Langsley G."/>
            <person name="Rajandream M.A."/>
            <person name="McKeever D."/>
            <person name="Shiels B."/>
            <person name="Tait A."/>
            <person name="Barrell B.G."/>
            <person name="Hall N."/>
        </authorList>
    </citation>
    <scope>NUCLEOTIDE SEQUENCE [LARGE SCALE GENOMIC DNA]</scope>
    <source>
        <strain evidence="4">Ankara</strain>
    </source>
</reference>
<dbReference type="InterPro" id="IPR006387">
    <property type="entry name" value="CPW_WPC_dom"/>
</dbReference>
<feature type="chain" id="PRO_5012452349" description="CPW-WPC domain-containing protein" evidence="1">
    <location>
        <begin position="16"/>
        <end position="188"/>
    </location>
</feature>
<name>Q4UHL7_THEAN</name>
<keyword evidence="4" id="KW-1185">Reference proteome</keyword>
<dbReference type="RefSeq" id="XP_954099.1">
    <property type="nucleotide sequence ID" value="XM_949006.1"/>
</dbReference>
<feature type="domain" description="CPW-WPC" evidence="2">
    <location>
        <begin position="13"/>
        <end position="70"/>
    </location>
</feature>
<feature type="domain" description="CPW-WPC" evidence="2">
    <location>
        <begin position="72"/>
        <end position="129"/>
    </location>
</feature>
<dbReference type="AlphaFoldDB" id="Q4UHL7"/>
<feature type="signal peptide" evidence="1">
    <location>
        <begin position="1"/>
        <end position="15"/>
    </location>
</feature>
<organism evidence="3 4">
    <name type="scientific">Theileria annulata</name>
    <dbReference type="NCBI Taxonomy" id="5874"/>
    <lineage>
        <taxon>Eukaryota</taxon>
        <taxon>Sar</taxon>
        <taxon>Alveolata</taxon>
        <taxon>Apicomplexa</taxon>
        <taxon>Aconoidasida</taxon>
        <taxon>Piroplasmida</taxon>
        <taxon>Theileriidae</taxon>
        <taxon>Theileria</taxon>
    </lineage>
</organism>
<evidence type="ECO:0000259" key="2">
    <source>
        <dbReference type="SMART" id="SM01099"/>
    </source>
</evidence>
<dbReference type="SMART" id="SM01099">
    <property type="entry name" value="CPW_WPC"/>
    <property type="match status" value="3"/>
</dbReference>
<dbReference type="Pfam" id="PF09717">
    <property type="entry name" value="CPW_WPC"/>
    <property type="match status" value="3"/>
</dbReference>
<accession>Q4UHL7</accession>
<dbReference type="Proteomes" id="UP000001950">
    <property type="component" value="Chromosome 1"/>
</dbReference>
<dbReference type="eggNOG" id="ENOG502QXKX">
    <property type="taxonomic scope" value="Eukaryota"/>
</dbReference>
<evidence type="ECO:0000313" key="3">
    <source>
        <dbReference type="EMBL" id="CAI73422.1"/>
    </source>
</evidence>
<dbReference type="InParanoid" id="Q4UHL7"/>
<gene>
    <name evidence="3" type="ORF">TA02785</name>
</gene>
<evidence type="ECO:0000313" key="4">
    <source>
        <dbReference type="Proteomes" id="UP000001950"/>
    </source>
</evidence>
<protein>
    <recommendedName>
        <fullName evidence="2">CPW-WPC domain-containing protein</fullName>
    </recommendedName>
</protein>
<dbReference type="OrthoDB" id="361166at2759"/>
<dbReference type="EMBL" id="CR940347">
    <property type="protein sequence ID" value="CAI73422.1"/>
    <property type="molecule type" value="Genomic_DNA"/>
</dbReference>
<dbReference type="GeneID" id="3863971"/>
<proteinExistence type="predicted"/>